<sequence length="45" mass="5119">MYAAVDVIKAVEEMRKIRKSTKKVSKTFSFPNSSGVIEKCIRQLT</sequence>
<evidence type="ECO:0000313" key="2">
    <source>
        <dbReference type="Proteomes" id="UP000076858"/>
    </source>
</evidence>
<accession>A0A168EM18</accession>
<gene>
    <name evidence="1" type="ORF">APZ42_003620</name>
</gene>
<dbReference type="Proteomes" id="UP000076858">
    <property type="component" value="Unassembled WGS sequence"/>
</dbReference>
<evidence type="ECO:0000313" key="1">
    <source>
        <dbReference type="EMBL" id="KZS00188.1"/>
    </source>
</evidence>
<comment type="caution">
    <text evidence="1">The sequence shown here is derived from an EMBL/GenBank/DDBJ whole genome shotgun (WGS) entry which is preliminary data.</text>
</comment>
<keyword evidence="2" id="KW-1185">Reference proteome</keyword>
<protein>
    <submittedName>
        <fullName evidence="1">Uncharacterized protein</fullName>
    </submittedName>
</protein>
<organism evidence="1 2">
    <name type="scientific">Daphnia magna</name>
    <dbReference type="NCBI Taxonomy" id="35525"/>
    <lineage>
        <taxon>Eukaryota</taxon>
        <taxon>Metazoa</taxon>
        <taxon>Ecdysozoa</taxon>
        <taxon>Arthropoda</taxon>
        <taxon>Crustacea</taxon>
        <taxon>Branchiopoda</taxon>
        <taxon>Diplostraca</taxon>
        <taxon>Cladocera</taxon>
        <taxon>Anomopoda</taxon>
        <taxon>Daphniidae</taxon>
        <taxon>Daphnia</taxon>
    </lineage>
</organism>
<reference evidence="1 2" key="1">
    <citation type="submission" date="2016-03" db="EMBL/GenBank/DDBJ databases">
        <title>EvidentialGene: Evidence-directed Construction of Genes on Genomes.</title>
        <authorList>
            <person name="Gilbert D.G."/>
            <person name="Choi J.-H."/>
            <person name="Mockaitis K."/>
            <person name="Colbourne J."/>
            <person name="Pfrender M."/>
        </authorList>
    </citation>
    <scope>NUCLEOTIDE SEQUENCE [LARGE SCALE GENOMIC DNA]</scope>
    <source>
        <strain evidence="1 2">Xinb3</strain>
        <tissue evidence="1">Complete organism</tissue>
    </source>
</reference>
<dbReference type="EMBL" id="LRGB01011346">
    <property type="protein sequence ID" value="KZS00188.1"/>
    <property type="molecule type" value="Genomic_DNA"/>
</dbReference>
<proteinExistence type="predicted"/>
<dbReference type="AlphaFoldDB" id="A0A168EM18"/>
<name>A0A168EM18_9CRUS</name>